<evidence type="ECO:0000256" key="2">
    <source>
        <dbReference type="ARBA" id="ARBA00023015"/>
    </source>
</evidence>
<protein>
    <submittedName>
        <fullName evidence="7">Fungal-specific transcription factor domain-containing protein</fullName>
    </submittedName>
</protein>
<dbReference type="InterPro" id="IPR007219">
    <property type="entry name" value="XnlR_reg_dom"/>
</dbReference>
<dbReference type="Gene3D" id="4.10.240.10">
    <property type="entry name" value="Zn(2)-C6 fungal-type DNA-binding domain"/>
    <property type="match status" value="1"/>
</dbReference>
<dbReference type="Pfam" id="PF00172">
    <property type="entry name" value="Zn_clus"/>
    <property type="match status" value="1"/>
</dbReference>
<dbReference type="PANTHER" id="PTHR47425">
    <property type="entry name" value="FARB-RELATED"/>
    <property type="match status" value="1"/>
</dbReference>
<keyword evidence="3" id="KW-0238">DNA-binding</keyword>
<evidence type="ECO:0000313" key="7">
    <source>
        <dbReference type="EMBL" id="KAH8701091.1"/>
    </source>
</evidence>
<evidence type="ECO:0000256" key="5">
    <source>
        <dbReference type="ARBA" id="ARBA00023242"/>
    </source>
</evidence>
<dbReference type="Proteomes" id="UP001201262">
    <property type="component" value="Unassembled WGS sequence"/>
</dbReference>
<keyword evidence="2" id="KW-0805">Transcription regulation</keyword>
<dbReference type="SUPFAM" id="SSF57701">
    <property type="entry name" value="Zn2/Cys6 DNA-binding domain"/>
    <property type="match status" value="1"/>
</dbReference>
<comment type="caution">
    <text evidence="7">The sequence shown here is derived from an EMBL/GenBank/DDBJ whole genome shotgun (WGS) entry which is preliminary data.</text>
</comment>
<keyword evidence="8" id="KW-1185">Reference proteome</keyword>
<keyword evidence="1" id="KW-0479">Metal-binding</keyword>
<dbReference type="GO" id="GO:0003677">
    <property type="term" value="F:DNA binding"/>
    <property type="evidence" value="ECO:0007669"/>
    <property type="project" value="UniProtKB-KW"/>
</dbReference>
<dbReference type="RefSeq" id="XP_046074797.1">
    <property type="nucleotide sequence ID" value="XM_046220179.1"/>
</dbReference>
<dbReference type="InterPro" id="IPR001138">
    <property type="entry name" value="Zn2Cys6_DnaBD"/>
</dbReference>
<evidence type="ECO:0000313" key="8">
    <source>
        <dbReference type="Proteomes" id="UP001201262"/>
    </source>
</evidence>
<dbReference type="GO" id="GO:0006351">
    <property type="term" value="P:DNA-templated transcription"/>
    <property type="evidence" value="ECO:0007669"/>
    <property type="project" value="InterPro"/>
</dbReference>
<gene>
    <name evidence="7" type="ORF">BGW36DRAFT_425887</name>
</gene>
<dbReference type="GO" id="GO:0008270">
    <property type="term" value="F:zinc ion binding"/>
    <property type="evidence" value="ECO:0007669"/>
    <property type="project" value="InterPro"/>
</dbReference>
<dbReference type="PROSITE" id="PS50048">
    <property type="entry name" value="ZN2_CY6_FUNGAL_2"/>
    <property type="match status" value="1"/>
</dbReference>
<dbReference type="GO" id="GO:0000981">
    <property type="term" value="F:DNA-binding transcription factor activity, RNA polymerase II-specific"/>
    <property type="evidence" value="ECO:0007669"/>
    <property type="project" value="InterPro"/>
</dbReference>
<accession>A0AAD4Q359</accession>
<dbReference type="SMART" id="SM00906">
    <property type="entry name" value="Fungal_trans"/>
    <property type="match status" value="1"/>
</dbReference>
<sequence length="724" mass="82092">MELVKIARITVACNSCQRRKVKCHYVYEGSACRRCVWNGMKCSLHNPKRSRDEEPNGGPRRNTVLEQGAGTLKTTKQVHPQSPHIDPSLRFITQFLDLDECEFLDQIGTSYEDHAFLERPGVEGLSKSQVEHLRAQGCLSLPTQELLDHLVYCYFRFVHCHIPLLNEAEFWPAYKSSSLGSPSTPYTSLFVFQAVLFCSLAYIPLPLIHKLGYASRELAQATFHLRAKVRFYLLNRGISYQLTVRQLIYELEAETDPLYLAQGCLLLSRHTTGARPYQASEWLAIAINNAVSIQAHRAGISRNDEETNNNVKRRLWWSIIIRDRSLALGLRRGILVAPPMLDLTIEPPCESDFQDEIWFSRVHSPLDKRRFVHMLRAQVKLSLILTELLVHVTDSDVDEKDKSALNIGPHARESQVLLSVGSKLCDWLGDTKDGLLLFEDIAIQPLTQPTNLYSCLILLQFHAATNVLYYRQIQLIVQRQPLTSEDISQLSGIFNGINMAVCSVNYLIREMVQSEWAHQLPLTLTVYIALPFLLNSLDFVFSSEDLRLQVYEDTLQYYICLMNNLQATHQAARFLAESIQALVRATEDSLLLERPEIGSPSPGIWRDIFVYRPHIFLQVCWALDLAIASGQVADRYTVLENIFQDSTSLALEVQLVSWGPSAPRDILSLMNSNAHVSSNTAQIIHADELLSQCQFDFPVAGSEGPTLRWWLDSALNEMLGCIPP</sequence>
<evidence type="ECO:0000256" key="4">
    <source>
        <dbReference type="ARBA" id="ARBA00023163"/>
    </source>
</evidence>
<dbReference type="Pfam" id="PF04082">
    <property type="entry name" value="Fungal_trans"/>
    <property type="match status" value="1"/>
</dbReference>
<keyword evidence="4" id="KW-0804">Transcription</keyword>
<evidence type="ECO:0000256" key="3">
    <source>
        <dbReference type="ARBA" id="ARBA00023125"/>
    </source>
</evidence>
<reference evidence="7" key="1">
    <citation type="submission" date="2021-12" db="EMBL/GenBank/DDBJ databases">
        <title>Convergent genome expansion in fungi linked to evolution of root-endophyte symbiosis.</title>
        <authorList>
            <consortium name="DOE Joint Genome Institute"/>
            <person name="Ke Y.-H."/>
            <person name="Bonito G."/>
            <person name="Liao H.-L."/>
            <person name="Looney B."/>
            <person name="Rojas-Flechas A."/>
            <person name="Nash J."/>
            <person name="Hameed K."/>
            <person name="Schadt C."/>
            <person name="Martin F."/>
            <person name="Crous P.W."/>
            <person name="Miettinen O."/>
            <person name="Magnuson J.K."/>
            <person name="Labbe J."/>
            <person name="Jacobson D."/>
            <person name="Doktycz M.J."/>
            <person name="Veneault-Fourrey C."/>
            <person name="Kuo A."/>
            <person name="Mondo S."/>
            <person name="Calhoun S."/>
            <person name="Riley R."/>
            <person name="Ohm R."/>
            <person name="LaButti K."/>
            <person name="Andreopoulos B."/>
            <person name="Pangilinan J."/>
            <person name="Nolan M."/>
            <person name="Tritt A."/>
            <person name="Clum A."/>
            <person name="Lipzen A."/>
            <person name="Daum C."/>
            <person name="Barry K."/>
            <person name="Grigoriev I.V."/>
            <person name="Vilgalys R."/>
        </authorList>
    </citation>
    <scope>NUCLEOTIDE SEQUENCE</scope>
    <source>
        <strain evidence="7">PMI_201</strain>
    </source>
</reference>
<dbReference type="CDD" id="cd12148">
    <property type="entry name" value="fungal_TF_MHR"/>
    <property type="match status" value="1"/>
</dbReference>
<dbReference type="SMART" id="SM00066">
    <property type="entry name" value="GAL4"/>
    <property type="match status" value="1"/>
</dbReference>
<evidence type="ECO:0000259" key="6">
    <source>
        <dbReference type="PROSITE" id="PS50048"/>
    </source>
</evidence>
<proteinExistence type="predicted"/>
<organism evidence="7 8">
    <name type="scientific">Talaromyces proteolyticus</name>
    <dbReference type="NCBI Taxonomy" id="1131652"/>
    <lineage>
        <taxon>Eukaryota</taxon>
        <taxon>Fungi</taxon>
        <taxon>Dikarya</taxon>
        <taxon>Ascomycota</taxon>
        <taxon>Pezizomycotina</taxon>
        <taxon>Eurotiomycetes</taxon>
        <taxon>Eurotiomycetidae</taxon>
        <taxon>Eurotiales</taxon>
        <taxon>Trichocomaceae</taxon>
        <taxon>Talaromyces</taxon>
        <taxon>Talaromyces sect. Bacilispori</taxon>
    </lineage>
</organism>
<dbReference type="PANTHER" id="PTHR47425:SF2">
    <property type="entry name" value="FARB-RELATED"/>
    <property type="match status" value="1"/>
</dbReference>
<evidence type="ECO:0000256" key="1">
    <source>
        <dbReference type="ARBA" id="ARBA00022723"/>
    </source>
</evidence>
<dbReference type="CDD" id="cd00067">
    <property type="entry name" value="GAL4"/>
    <property type="match status" value="1"/>
</dbReference>
<feature type="domain" description="Zn(2)-C6 fungal-type" evidence="6">
    <location>
        <begin position="12"/>
        <end position="44"/>
    </location>
</feature>
<dbReference type="AlphaFoldDB" id="A0AAD4Q359"/>
<dbReference type="GeneID" id="70250466"/>
<dbReference type="InterPro" id="IPR052761">
    <property type="entry name" value="Fungal_Detox/Toxin_TFs"/>
</dbReference>
<keyword evidence="5" id="KW-0539">Nucleus</keyword>
<dbReference type="InterPro" id="IPR036864">
    <property type="entry name" value="Zn2-C6_fun-type_DNA-bd_sf"/>
</dbReference>
<dbReference type="EMBL" id="JAJTJA010000004">
    <property type="protein sequence ID" value="KAH8701091.1"/>
    <property type="molecule type" value="Genomic_DNA"/>
</dbReference>
<name>A0AAD4Q359_9EURO</name>